<dbReference type="InterPro" id="IPR005863">
    <property type="entry name" value="UDP-N-AcMur_synth"/>
</dbReference>
<feature type="domain" description="Mur ligase C-terminal" evidence="13">
    <location>
        <begin position="319"/>
        <end position="445"/>
    </location>
</feature>
<keyword evidence="16" id="KW-1185">Reference proteome</keyword>
<evidence type="ECO:0000259" key="12">
    <source>
        <dbReference type="Pfam" id="PF01225"/>
    </source>
</evidence>
<dbReference type="InterPro" id="IPR036615">
    <property type="entry name" value="Mur_ligase_C_dom_sf"/>
</dbReference>
<evidence type="ECO:0000256" key="8">
    <source>
        <dbReference type="ARBA" id="ARBA00023306"/>
    </source>
</evidence>
<dbReference type="SUPFAM" id="SSF63418">
    <property type="entry name" value="MurE/MurF N-terminal domain"/>
    <property type="match status" value="1"/>
</dbReference>
<feature type="domain" description="Mur ligase central" evidence="14">
    <location>
        <begin position="103"/>
        <end position="296"/>
    </location>
</feature>
<evidence type="ECO:0000259" key="13">
    <source>
        <dbReference type="Pfam" id="PF02875"/>
    </source>
</evidence>
<dbReference type="Pfam" id="PF08245">
    <property type="entry name" value="Mur_ligase_M"/>
    <property type="match status" value="1"/>
</dbReference>
<evidence type="ECO:0000256" key="2">
    <source>
        <dbReference type="ARBA" id="ARBA00022598"/>
    </source>
</evidence>
<evidence type="ECO:0000256" key="5">
    <source>
        <dbReference type="ARBA" id="ARBA00022840"/>
    </source>
</evidence>
<evidence type="ECO:0000259" key="14">
    <source>
        <dbReference type="Pfam" id="PF08245"/>
    </source>
</evidence>
<evidence type="ECO:0000256" key="7">
    <source>
        <dbReference type="ARBA" id="ARBA00022984"/>
    </source>
</evidence>
<dbReference type="EC" id="6.3.2.10" evidence="10 11"/>
<evidence type="ECO:0000313" key="15">
    <source>
        <dbReference type="EMBL" id="MFC3153542.1"/>
    </source>
</evidence>
<dbReference type="InterPro" id="IPR035911">
    <property type="entry name" value="MurE/MurF_N"/>
</dbReference>
<dbReference type="InterPro" id="IPR051046">
    <property type="entry name" value="MurCDEF_CellWall_CoF430Synth"/>
</dbReference>
<evidence type="ECO:0000313" key="16">
    <source>
        <dbReference type="Proteomes" id="UP001595476"/>
    </source>
</evidence>
<comment type="catalytic activity">
    <reaction evidence="10 11">
        <text>D-alanyl-D-alanine + UDP-N-acetyl-alpha-D-muramoyl-L-alanyl-gamma-D-glutamyl-meso-2,6-diaminopimelate + ATP = UDP-N-acetyl-alpha-D-muramoyl-L-alanyl-gamma-D-glutamyl-meso-2,6-diaminopimeloyl-D-alanyl-D-alanine + ADP + phosphate + H(+)</text>
        <dbReference type="Rhea" id="RHEA:28374"/>
        <dbReference type="ChEBI" id="CHEBI:15378"/>
        <dbReference type="ChEBI" id="CHEBI:30616"/>
        <dbReference type="ChEBI" id="CHEBI:43474"/>
        <dbReference type="ChEBI" id="CHEBI:57822"/>
        <dbReference type="ChEBI" id="CHEBI:61386"/>
        <dbReference type="ChEBI" id="CHEBI:83905"/>
        <dbReference type="ChEBI" id="CHEBI:456216"/>
        <dbReference type="EC" id="6.3.2.10"/>
    </reaction>
</comment>
<comment type="caution">
    <text evidence="15">The sequence shown here is derived from an EMBL/GenBank/DDBJ whole genome shotgun (WGS) entry which is preliminary data.</text>
</comment>
<gene>
    <name evidence="10 15" type="primary">murF</name>
    <name evidence="15" type="ORF">ACFOEK_21055</name>
</gene>
<keyword evidence="4 10" id="KW-0547">Nucleotide-binding</keyword>
<dbReference type="InterPro" id="IPR036565">
    <property type="entry name" value="Mur-like_cat_sf"/>
</dbReference>
<dbReference type="Proteomes" id="UP001595476">
    <property type="component" value="Unassembled WGS sequence"/>
</dbReference>
<keyword evidence="7 10" id="KW-0573">Peptidoglycan synthesis</keyword>
<evidence type="ECO:0000256" key="10">
    <source>
        <dbReference type="HAMAP-Rule" id="MF_02019"/>
    </source>
</evidence>
<dbReference type="Pfam" id="PF01225">
    <property type="entry name" value="Mur_ligase"/>
    <property type="match status" value="1"/>
</dbReference>
<keyword evidence="6 10" id="KW-0133">Cell shape</keyword>
<dbReference type="Pfam" id="PF02875">
    <property type="entry name" value="Mur_ligase_C"/>
    <property type="match status" value="1"/>
</dbReference>
<dbReference type="RefSeq" id="WP_386723464.1">
    <property type="nucleotide sequence ID" value="NZ_JBHRSZ010000010.1"/>
</dbReference>
<comment type="function">
    <text evidence="10 11">Involved in cell wall formation. Catalyzes the final step in the synthesis of UDP-N-acetylmuramoyl-pentapeptide, the precursor of murein.</text>
</comment>
<dbReference type="Gene3D" id="3.40.1190.10">
    <property type="entry name" value="Mur-like, catalytic domain"/>
    <property type="match status" value="1"/>
</dbReference>
<proteinExistence type="inferred from homology"/>
<dbReference type="NCBIfam" id="TIGR01143">
    <property type="entry name" value="murF"/>
    <property type="match status" value="1"/>
</dbReference>
<keyword evidence="1 10" id="KW-0963">Cytoplasm</keyword>
<accession>A0ABV7HIU1</accession>
<dbReference type="PANTHER" id="PTHR43024:SF1">
    <property type="entry name" value="UDP-N-ACETYLMURAMOYL-TRIPEPTIDE--D-ALANYL-D-ALANINE LIGASE"/>
    <property type="match status" value="1"/>
</dbReference>
<keyword evidence="5 10" id="KW-0067">ATP-binding</keyword>
<dbReference type="InterPro" id="IPR004101">
    <property type="entry name" value="Mur_ligase_C"/>
</dbReference>
<feature type="domain" description="Mur ligase N-terminal catalytic" evidence="12">
    <location>
        <begin position="21"/>
        <end position="68"/>
    </location>
</feature>
<dbReference type="Gene3D" id="3.90.190.20">
    <property type="entry name" value="Mur ligase, C-terminal domain"/>
    <property type="match status" value="1"/>
</dbReference>
<keyword evidence="8 10" id="KW-0131">Cell cycle</keyword>
<sequence>MKLSELAHRLKGELIGKDAEFSAISTDSRSISDGQLFIALVGERFDAHDYLEQVKERGACAAVVSKQVDCDLPQVLVEDTLLALGEIGRILAAQSSARFIALTGSCGKTTTKEMIKLALSSAGQVYATRGNLNNHIGVPLTLSEVSPSDDYAVIEMGASGVGEIQYTVGMTHPDVVLITNASDAHIEGFGSLENIVQAKGEIVRYAPDSATVVLNADDPHFGDWLEMADTRRVICFSLSPDTQNLGVKTDVSLISKTLNELGGYSLVVRVGKKELILALNVAGEHMIQNALAALAVIYSLDCDVDVAASELAKFEPVKGRFYPVQCDGFRVWDDTYNANPQSVKAALETISSYHKPAWLVLGNMAELGDESQQAHFEIGQFAAQHGFNKVFAIGESADSVIAGTGFSGTAYNKTDMDVLLSDIKQELVSAQSLGAEVQILVKGSRSAGMERVVQALVEWDISE</sequence>
<keyword evidence="2 10" id="KW-0436">Ligase</keyword>
<feature type="binding site" evidence="10">
    <location>
        <begin position="104"/>
        <end position="110"/>
    </location>
    <ligand>
        <name>ATP</name>
        <dbReference type="ChEBI" id="CHEBI:30616"/>
    </ligand>
</feature>
<protein>
    <recommendedName>
        <fullName evidence="10 11">UDP-N-acetylmuramoyl-tripeptide--D-alanyl-D-alanine ligase</fullName>
        <ecNumber evidence="10 11">6.3.2.10</ecNumber>
    </recommendedName>
    <alternativeName>
        <fullName evidence="10">D-alanyl-D-alanine-adding enzyme</fullName>
    </alternativeName>
</protein>
<comment type="subcellular location">
    <subcellularLocation>
        <location evidence="10 11">Cytoplasm</location>
    </subcellularLocation>
</comment>
<comment type="similarity">
    <text evidence="10">Belongs to the MurCDEF family. MurF subfamily.</text>
</comment>
<evidence type="ECO:0000256" key="11">
    <source>
        <dbReference type="RuleBase" id="RU004136"/>
    </source>
</evidence>
<dbReference type="EMBL" id="JBHRSZ010000010">
    <property type="protein sequence ID" value="MFC3153542.1"/>
    <property type="molecule type" value="Genomic_DNA"/>
</dbReference>
<keyword evidence="3 10" id="KW-0132">Cell division</keyword>
<name>A0ABV7HIU1_9GAMM</name>
<organism evidence="15 16">
    <name type="scientific">Litoribrevibacter euphylliae</name>
    <dbReference type="NCBI Taxonomy" id="1834034"/>
    <lineage>
        <taxon>Bacteria</taxon>
        <taxon>Pseudomonadati</taxon>
        <taxon>Pseudomonadota</taxon>
        <taxon>Gammaproteobacteria</taxon>
        <taxon>Oceanospirillales</taxon>
        <taxon>Oceanospirillaceae</taxon>
        <taxon>Litoribrevibacter</taxon>
    </lineage>
</organism>
<dbReference type="SUPFAM" id="SSF53244">
    <property type="entry name" value="MurD-like peptide ligases, peptide-binding domain"/>
    <property type="match status" value="1"/>
</dbReference>
<evidence type="ECO:0000256" key="1">
    <source>
        <dbReference type="ARBA" id="ARBA00022490"/>
    </source>
</evidence>
<reference evidence="16" key="1">
    <citation type="journal article" date="2019" name="Int. J. Syst. Evol. Microbiol.">
        <title>The Global Catalogue of Microorganisms (GCM) 10K type strain sequencing project: providing services to taxonomists for standard genome sequencing and annotation.</title>
        <authorList>
            <consortium name="The Broad Institute Genomics Platform"/>
            <consortium name="The Broad Institute Genome Sequencing Center for Infectious Disease"/>
            <person name="Wu L."/>
            <person name="Ma J."/>
        </authorList>
    </citation>
    <scope>NUCLEOTIDE SEQUENCE [LARGE SCALE GENOMIC DNA]</scope>
    <source>
        <strain evidence="16">KCTC 52438</strain>
    </source>
</reference>
<dbReference type="InterPro" id="IPR000713">
    <property type="entry name" value="Mur_ligase_N"/>
</dbReference>
<dbReference type="PANTHER" id="PTHR43024">
    <property type="entry name" value="UDP-N-ACETYLMURAMOYL-TRIPEPTIDE--D-ALANYL-D-ALANINE LIGASE"/>
    <property type="match status" value="1"/>
</dbReference>
<dbReference type="GO" id="GO:0047480">
    <property type="term" value="F:UDP-N-acetylmuramoyl-tripeptide-D-alanyl-D-alanine ligase activity"/>
    <property type="evidence" value="ECO:0007669"/>
    <property type="project" value="UniProtKB-EC"/>
</dbReference>
<dbReference type="InterPro" id="IPR013221">
    <property type="entry name" value="Mur_ligase_cen"/>
</dbReference>
<evidence type="ECO:0000256" key="3">
    <source>
        <dbReference type="ARBA" id="ARBA00022618"/>
    </source>
</evidence>
<evidence type="ECO:0000256" key="4">
    <source>
        <dbReference type="ARBA" id="ARBA00022741"/>
    </source>
</evidence>
<evidence type="ECO:0000256" key="6">
    <source>
        <dbReference type="ARBA" id="ARBA00022960"/>
    </source>
</evidence>
<keyword evidence="9 10" id="KW-0961">Cell wall biogenesis/degradation</keyword>
<dbReference type="Gene3D" id="3.40.1390.10">
    <property type="entry name" value="MurE/MurF, N-terminal domain"/>
    <property type="match status" value="1"/>
</dbReference>
<comment type="pathway">
    <text evidence="10 11">Cell wall biogenesis; peptidoglycan biosynthesis.</text>
</comment>
<dbReference type="SUPFAM" id="SSF53623">
    <property type="entry name" value="MurD-like peptide ligases, catalytic domain"/>
    <property type="match status" value="1"/>
</dbReference>
<evidence type="ECO:0000256" key="9">
    <source>
        <dbReference type="ARBA" id="ARBA00023316"/>
    </source>
</evidence>
<dbReference type="HAMAP" id="MF_02019">
    <property type="entry name" value="MurF"/>
    <property type="match status" value="1"/>
</dbReference>